<dbReference type="GO" id="GO:0005737">
    <property type="term" value="C:cytoplasm"/>
    <property type="evidence" value="ECO:0007669"/>
    <property type="project" value="TreeGrafter"/>
</dbReference>
<protein>
    <recommendedName>
        <fullName evidence="11">Serine/threonine-protein phosphatase</fullName>
        <ecNumber evidence="11">3.1.3.16</ecNumber>
    </recommendedName>
</protein>
<dbReference type="InParanoid" id="B4LC15"/>
<dbReference type="GO" id="GO:0018991">
    <property type="term" value="P:egg-laying behavior"/>
    <property type="evidence" value="ECO:0007669"/>
    <property type="project" value="UniProtKB-ARBA"/>
</dbReference>
<dbReference type="EMBL" id="CH940647">
    <property type="protein sequence ID" value="EDW69815.1"/>
    <property type="molecule type" value="Genomic_DNA"/>
</dbReference>
<comment type="cofactor">
    <cofactor evidence="1">
        <name>Mn(2+)</name>
        <dbReference type="ChEBI" id="CHEBI:29035"/>
    </cofactor>
</comment>
<evidence type="ECO:0000313" key="14">
    <source>
        <dbReference type="Proteomes" id="UP000008792"/>
    </source>
</evidence>
<dbReference type="GO" id="GO:0007060">
    <property type="term" value="P:male meiosis chromosome segregation"/>
    <property type="evidence" value="ECO:0007669"/>
    <property type="project" value="UniProtKB-ARBA"/>
</dbReference>
<keyword evidence="6" id="KW-0464">Manganese</keyword>
<dbReference type="SMART" id="SM00156">
    <property type="entry name" value="PP2Ac"/>
    <property type="match status" value="1"/>
</dbReference>
<dbReference type="GO" id="GO:0005634">
    <property type="term" value="C:nucleus"/>
    <property type="evidence" value="ECO:0007669"/>
    <property type="project" value="TreeGrafter"/>
</dbReference>
<dbReference type="eggNOG" id="KOG0374">
    <property type="taxonomic scope" value="Eukaryota"/>
</dbReference>
<dbReference type="PhylomeDB" id="B4LC15"/>
<dbReference type="EC" id="3.1.3.16" evidence="11"/>
<evidence type="ECO:0000256" key="1">
    <source>
        <dbReference type="ARBA" id="ARBA00001936"/>
    </source>
</evidence>
<evidence type="ECO:0000256" key="8">
    <source>
        <dbReference type="ARBA" id="ARBA00047761"/>
    </source>
</evidence>
<dbReference type="HOGENOM" id="CLU_004962_0_0_1"/>
<evidence type="ECO:0000259" key="12">
    <source>
        <dbReference type="PROSITE" id="PS00125"/>
    </source>
</evidence>
<evidence type="ECO:0000256" key="3">
    <source>
        <dbReference type="ARBA" id="ARBA00022723"/>
    </source>
</evidence>
<keyword evidence="4 11" id="KW-0378">Hydrolase</keyword>
<dbReference type="GO" id="GO:0046872">
    <property type="term" value="F:metal ion binding"/>
    <property type="evidence" value="ECO:0007669"/>
    <property type="project" value="UniProtKB-KW"/>
</dbReference>
<evidence type="ECO:0000256" key="9">
    <source>
        <dbReference type="ARBA" id="ARBA00048336"/>
    </source>
</evidence>
<dbReference type="PROSITE" id="PS00125">
    <property type="entry name" value="SER_THR_PHOSPHATASE"/>
    <property type="match status" value="1"/>
</dbReference>
<proteinExistence type="inferred from homology"/>
<evidence type="ECO:0000256" key="10">
    <source>
        <dbReference type="ARBA" id="ARBA00054219"/>
    </source>
</evidence>
<feature type="domain" description="Serine/threonine specific protein phosphatases" evidence="12">
    <location>
        <begin position="141"/>
        <end position="146"/>
    </location>
</feature>
<evidence type="ECO:0000256" key="4">
    <source>
        <dbReference type="ARBA" id="ARBA00022801"/>
    </source>
</evidence>
<organism evidence="13 14">
    <name type="scientific">Drosophila virilis</name>
    <name type="common">Fruit fly</name>
    <dbReference type="NCBI Taxonomy" id="7244"/>
    <lineage>
        <taxon>Eukaryota</taxon>
        <taxon>Metazoa</taxon>
        <taxon>Ecdysozoa</taxon>
        <taxon>Arthropoda</taxon>
        <taxon>Hexapoda</taxon>
        <taxon>Insecta</taxon>
        <taxon>Pterygota</taxon>
        <taxon>Neoptera</taxon>
        <taxon>Endopterygota</taxon>
        <taxon>Diptera</taxon>
        <taxon>Brachycera</taxon>
        <taxon>Muscomorpha</taxon>
        <taxon>Ephydroidea</taxon>
        <taxon>Drosophilidae</taxon>
        <taxon>Drosophila</taxon>
    </lineage>
</organism>
<dbReference type="GO" id="GO:0004722">
    <property type="term" value="F:protein serine/threonine phosphatase activity"/>
    <property type="evidence" value="ECO:0007669"/>
    <property type="project" value="UniProtKB-EC"/>
</dbReference>
<dbReference type="PRINTS" id="PR00114">
    <property type="entry name" value="STPHPHTASE"/>
</dbReference>
<dbReference type="PANTHER" id="PTHR11668">
    <property type="entry name" value="SERINE/THREONINE PROTEIN PHOSPHATASE"/>
    <property type="match status" value="1"/>
</dbReference>
<dbReference type="Proteomes" id="UP000008792">
    <property type="component" value="Unassembled WGS sequence"/>
</dbReference>
<name>B4LC15_DROVI</name>
<dbReference type="GO" id="GO:0097723">
    <property type="term" value="P:amoeboid sperm motility"/>
    <property type="evidence" value="ECO:0007669"/>
    <property type="project" value="UniProtKB-ARBA"/>
</dbReference>
<dbReference type="FunFam" id="3.60.21.10:FF:000026">
    <property type="entry name" value="Serine/threonine-protein phosphatase"/>
    <property type="match status" value="1"/>
</dbReference>
<dbReference type="GO" id="GO:0031143">
    <property type="term" value="C:pseudopodium"/>
    <property type="evidence" value="ECO:0007669"/>
    <property type="project" value="UniProtKB-SubCell"/>
</dbReference>
<dbReference type="InterPro" id="IPR004843">
    <property type="entry name" value="Calcineurin-like_PHP"/>
</dbReference>
<evidence type="ECO:0000256" key="6">
    <source>
        <dbReference type="ARBA" id="ARBA00023211"/>
    </source>
</evidence>
<gene>
    <name evidence="13" type="primary">Dvir\GJ13466</name>
    <name evidence="13" type="ORF">Dvir_GJ13466</name>
</gene>
<keyword evidence="5" id="KW-0904">Protein phosphatase</keyword>
<sequence>MAQRNSGSISSNRPRTSVKNVQTLMPPTVDLNKIINQLASCDNPGRGVNLHESHVRFVCTEARAIFLKEKSMLEIKPPVKICGDVHGQFGDLLRIMQSTGYPPDTRYLFLGDYVDRGKQSIETFTLLLAFKVRYPQLIWLLRGNHECASINRIYGFYDECKRRYSVKLWRYFVDTYDCMPLAALVGGRIFCVHGGLSPSLKSFQDILAIKRPIDIPDQGLVCDLLWSDPDEKVLGWSGNDRGVSVTFGADVVKNFCYRMGVDVICRAHQVVEDGYEFFARRQLVTVFSAPNYCGMFDNAGAIMVVNDDLIVSFVILRPTYSVQSAMGHSQPLPALGKNRNY</sequence>
<accession>B4LC15</accession>
<dbReference type="Gene3D" id="3.60.21.10">
    <property type="match status" value="1"/>
</dbReference>
<dbReference type="OrthoDB" id="7879085at2759"/>
<dbReference type="AlphaFoldDB" id="B4LC15"/>
<evidence type="ECO:0000256" key="5">
    <source>
        <dbReference type="ARBA" id="ARBA00022912"/>
    </source>
</evidence>
<dbReference type="InterPro" id="IPR029052">
    <property type="entry name" value="Metallo-depent_PP-like"/>
</dbReference>
<evidence type="ECO:0000313" key="13">
    <source>
        <dbReference type="EMBL" id="EDW69815.1"/>
    </source>
</evidence>
<dbReference type="InterPro" id="IPR031675">
    <property type="entry name" value="STPPase_N"/>
</dbReference>
<reference evidence="13 14" key="1">
    <citation type="journal article" date="2007" name="Nature">
        <title>Evolution of genes and genomes on the Drosophila phylogeny.</title>
        <authorList>
            <consortium name="Drosophila 12 Genomes Consortium"/>
            <person name="Clark A.G."/>
            <person name="Eisen M.B."/>
            <person name="Smith D.R."/>
            <person name="Bergman C.M."/>
            <person name="Oliver B."/>
            <person name="Markow T.A."/>
            <person name="Kaufman T.C."/>
            <person name="Kellis M."/>
            <person name="Gelbart W."/>
            <person name="Iyer V.N."/>
            <person name="Pollard D.A."/>
            <person name="Sackton T.B."/>
            <person name="Larracuente A.M."/>
            <person name="Singh N.D."/>
            <person name="Abad J.P."/>
            <person name="Abt D.N."/>
            <person name="Adryan B."/>
            <person name="Aguade M."/>
            <person name="Akashi H."/>
            <person name="Anderson W.W."/>
            <person name="Aquadro C.F."/>
            <person name="Ardell D.H."/>
            <person name="Arguello R."/>
            <person name="Artieri C.G."/>
            <person name="Barbash D.A."/>
            <person name="Barker D."/>
            <person name="Barsanti P."/>
            <person name="Batterham P."/>
            <person name="Batzoglou S."/>
            <person name="Begun D."/>
            <person name="Bhutkar A."/>
            <person name="Blanco E."/>
            <person name="Bosak S.A."/>
            <person name="Bradley R.K."/>
            <person name="Brand A.D."/>
            <person name="Brent M.R."/>
            <person name="Brooks A.N."/>
            <person name="Brown R.H."/>
            <person name="Butlin R.K."/>
            <person name="Caggese C."/>
            <person name="Calvi B.R."/>
            <person name="Bernardo de Carvalho A."/>
            <person name="Caspi A."/>
            <person name="Castrezana S."/>
            <person name="Celniker S.E."/>
            <person name="Chang J.L."/>
            <person name="Chapple C."/>
            <person name="Chatterji S."/>
            <person name="Chinwalla A."/>
            <person name="Civetta A."/>
            <person name="Clifton S.W."/>
            <person name="Comeron J.M."/>
            <person name="Costello J.C."/>
            <person name="Coyne J.A."/>
            <person name="Daub J."/>
            <person name="David R.G."/>
            <person name="Delcher A.L."/>
            <person name="Delehaunty K."/>
            <person name="Do C.B."/>
            <person name="Ebling H."/>
            <person name="Edwards K."/>
            <person name="Eickbush T."/>
            <person name="Evans J.D."/>
            <person name="Filipski A."/>
            <person name="Findeiss S."/>
            <person name="Freyhult E."/>
            <person name="Fulton L."/>
            <person name="Fulton R."/>
            <person name="Garcia A.C."/>
            <person name="Gardiner A."/>
            <person name="Garfield D.A."/>
            <person name="Garvin B.E."/>
            <person name="Gibson G."/>
            <person name="Gilbert D."/>
            <person name="Gnerre S."/>
            <person name="Godfrey J."/>
            <person name="Good R."/>
            <person name="Gotea V."/>
            <person name="Gravely B."/>
            <person name="Greenberg A.J."/>
            <person name="Griffiths-Jones S."/>
            <person name="Gross S."/>
            <person name="Guigo R."/>
            <person name="Gustafson E.A."/>
            <person name="Haerty W."/>
            <person name="Hahn M.W."/>
            <person name="Halligan D.L."/>
            <person name="Halpern A.L."/>
            <person name="Halter G.M."/>
            <person name="Han M.V."/>
            <person name="Heger A."/>
            <person name="Hillier L."/>
            <person name="Hinrichs A.S."/>
            <person name="Holmes I."/>
            <person name="Hoskins R.A."/>
            <person name="Hubisz M.J."/>
            <person name="Hultmark D."/>
            <person name="Huntley M.A."/>
            <person name="Jaffe D.B."/>
            <person name="Jagadeeshan S."/>
            <person name="Jeck W.R."/>
            <person name="Johnson J."/>
            <person name="Jones C.D."/>
            <person name="Jordan W.C."/>
            <person name="Karpen G.H."/>
            <person name="Kataoka E."/>
            <person name="Keightley P.D."/>
            <person name="Kheradpour P."/>
            <person name="Kirkness E.F."/>
            <person name="Koerich L.B."/>
            <person name="Kristiansen K."/>
            <person name="Kudrna D."/>
            <person name="Kulathinal R.J."/>
            <person name="Kumar S."/>
            <person name="Kwok R."/>
            <person name="Lander E."/>
            <person name="Langley C.H."/>
            <person name="Lapoint R."/>
            <person name="Lazzaro B.P."/>
            <person name="Lee S.J."/>
            <person name="Levesque L."/>
            <person name="Li R."/>
            <person name="Lin C.F."/>
            <person name="Lin M.F."/>
            <person name="Lindblad-Toh K."/>
            <person name="Llopart A."/>
            <person name="Long M."/>
            <person name="Low L."/>
            <person name="Lozovsky E."/>
            <person name="Lu J."/>
            <person name="Luo M."/>
            <person name="Machado C.A."/>
            <person name="Makalowski W."/>
            <person name="Marzo M."/>
            <person name="Matsuda M."/>
            <person name="Matzkin L."/>
            <person name="McAllister B."/>
            <person name="McBride C.S."/>
            <person name="McKernan B."/>
            <person name="McKernan K."/>
            <person name="Mendez-Lago M."/>
            <person name="Minx P."/>
            <person name="Mollenhauer M.U."/>
            <person name="Montooth K."/>
            <person name="Mount S.M."/>
            <person name="Mu X."/>
            <person name="Myers E."/>
            <person name="Negre B."/>
            <person name="Newfeld S."/>
            <person name="Nielsen R."/>
            <person name="Noor M.A."/>
            <person name="O'Grady P."/>
            <person name="Pachter L."/>
            <person name="Papaceit M."/>
            <person name="Parisi M.J."/>
            <person name="Parisi M."/>
            <person name="Parts L."/>
            <person name="Pedersen J.S."/>
            <person name="Pesole G."/>
            <person name="Phillippy A.M."/>
            <person name="Ponting C.P."/>
            <person name="Pop M."/>
            <person name="Porcelli D."/>
            <person name="Powell J.R."/>
            <person name="Prohaska S."/>
            <person name="Pruitt K."/>
            <person name="Puig M."/>
            <person name="Quesneville H."/>
            <person name="Ram K.R."/>
            <person name="Rand D."/>
            <person name="Rasmussen M.D."/>
            <person name="Reed L.K."/>
            <person name="Reenan R."/>
            <person name="Reily A."/>
            <person name="Remington K.A."/>
            <person name="Rieger T.T."/>
            <person name="Ritchie M.G."/>
            <person name="Robin C."/>
            <person name="Rogers Y.H."/>
            <person name="Rohde C."/>
            <person name="Rozas J."/>
            <person name="Rubenfield M.J."/>
            <person name="Ruiz A."/>
            <person name="Russo S."/>
            <person name="Salzberg S.L."/>
            <person name="Sanchez-Gracia A."/>
            <person name="Saranga D.J."/>
            <person name="Sato H."/>
            <person name="Schaeffer S.W."/>
            <person name="Schatz M.C."/>
            <person name="Schlenke T."/>
            <person name="Schwartz R."/>
            <person name="Segarra C."/>
            <person name="Singh R.S."/>
            <person name="Sirot L."/>
            <person name="Sirota M."/>
            <person name="Sisneros N.B."/>
            <person name="Smith C.D."/>
            <person name="Smith T.F."/>
            <person name="Spieth J."/>
            <person name="Stage D.E."/>
            <person name="Stark A."/>
            <person name="Stephan W."/>
            <person name="Strausberg R.L."/>
            <person name="Strempel S."/>
            <person name="Sturgill D."/>
            <person name="Sutton G."/>
            <person name="Sutton G.G."/>
            <person name="Tao W."/>
            <person name="Teichmann S."/>
            <person name="Tobari Y.N."/>
            <person name="Tomimura Y."/>
            <person name="Tsolas J.M."/>
            <person name="Valente V.L."/>
            <person name="Venter E."/>
            <person name="Venter J.C."/>
            <person name="Vicario S."/>
            <person name="Vieira F.G."/>
            <person name="Vilella A.J."/>
            <person name="Villasante A."/>
            <person name="Walenz B."/>
            <person name="Wang J."/>
            <person name="Wasserman M."/>
            <person name="Watts T."/>
            <person name="Wilson D."/>
            <person name="Wilson R.K."/>
            <person name="Wing R.A."/>
            <person name="Wolfner M.F."/>
            <person name="Wong A."/>
            <person name="Wong G.K."/>
            <person name="Wu C.I."/>
            <person name="Wu G."/>
            <person name="Yamamoto D."/>
            <person name="Yang H.P."/>
            <person name="Yang S.P."/>
            <person name="Yorke J.A."/>
            <person name="Yoshida K."/>
            <person name="Zdobnov E."/>
            <person name="Zhang P."/>
            <person name="Zhang Y."/>
            <person name="Zimin A.V."/>
            <person name="Baldwin J."/>
            <person name="Abdouelleil A."/>
            <person name="Abdulkadir J."/>
            <person name="Abebe A."/>
            <person name="Abera B."/>
            <person name="Abreu J."/>
            <person name="Acer S.C."/>
            <person name="Aftuck L."/>
            <person name="Alexander A."/>
            <person name="An P."/>
            <person name="Anderson E."/>
            <person name="Anderson S."/>
            <person name="Arachi H."/>
            <person name="Azer M."/>
            <person name="Bachantsang P."/>
            <person name="Barry A."/>
            <person name="Bayul T."/>
            <person name="Berlin A."/>
            <person name="Bessette D."/>
            <person name="Bloom T."/>
            <person name="Blye J."/>
            <person name="Boguslavskiy L."/>
            <person name="Bonnet C."/>
            <person name="Boukhgalter B."/>
            <person name="Bourzgui I."/>
            <person name="Brown A."/>
            <person name="Cahill P."/>
            <person name="Channer S."/>
            <person name="Cheshatsang Y."/>
            <person name="Chuda L."/>
            <person name="Citroen M."/>
            <person name="Collymore A."/>
            <person name="Cooke P."/>
            <person name="Costello M."/>
            <person name="D'Aco K."/>
            <person name="Daza R."/>
            <person name="De Haan G."/>
            <person name="DeGray S."/>
            <person name="DeMaso C."/>
            <person name="Dhargay N."/>
            <person name="Dooley K."/>
            <person name="Dooley E."/>
            <person name="Doricent M."/>
            <person name="Dorje P."/>
            <person name="Dorjee K."/>
            <person name="Dupes A."/>
            <person name="Elong R."/>
            <person name="Falk J."/>
            <person name="Farina A."/>
            <person name="Faro S."/>
            <person name="Ferguson D."/>
            <person name="Fisher S."/>
            <person name="Foley C.D."/>
            <person name="Franke A."/>
            <person name="Friedrich D."/>
            <person name="Gadbois L."/>
            <person name="Gearin G."/>
            <person name="Gearin C.R."/>
            <person name="Giannoukos G."/>
            <person name="Goode T."/>
            <person name="Graham J."/>
            <person name="Grandbois E."/>
            <person name="Grewal S."/>
            <person name="Gyaltsen K."/>
            <person name="Hafez N."/>
            <person name="Hagos B."/>
            <person name="Hall J."/>
            <person name="Henson C."/>
            <person name="Hollinger A."/>
            <person name="Honan T."/>
            <person name="Huard M.D."/>
            <person name="Hughes L."/>
            <person name="Hurhula B."/>
            <person name="Husby M.E."/>
            <person name="Kamat A."/>
            <person name="Kanga B."/>
            <person name="Kashin S."/>
            <person name="Khazanovich D."/>
            <person name="Kisner P."/>
            <person name="Lance K."/>
            <person name="Lara M."/>
            <person name="Lee W."/>
            <person name="Lennon N."/>
            <person name="Letendre F."/>
            <person name="LeVine R."/>
            <person name="Lipovsky A."/>
            <person name="Liu X."/>
            <person name="Liu J."/>
            <person name="Liu S."/>
            <person name="Lokyitsang T."/>
            <person name="Lokyitsang Y."/>
            <person name="Lubonja R."/>
            <person name="Lui A."/>
            <person name="MacDonald P."/>
            <person name="Magnisalis V."/>
            <person name="Maru K."/>
            <person name="Matthews C."/>
            <person name="McCusker W."/>
            <person name="McDonough S."/>
            <person name="Mehta T."/>
            <person name="Meldrim J."/>
            <person name="Meneus L."/>
            <person name="Mihai O."/>
            <person name="Mihalev A."/>
            <person name="Mihova T."/>
            <person name="Mittelman R."/>
            <person name="Mlenga V."/>
            <person name="Montmayeur A."/>
            <person name="Mulrain L."/>
            <person name="Navidi A."/>
            <person name="Naylor J."/>
            <person name="Negash T."/>
            <person name="Nguyen T."/>
            <person name="Nguyen N."/>
            <person name="Nicol R."/>
            <person name="Norbu C."/>
            <person name="Norbu N."/>
            <person name="Novod N."/>
            <person name="O'Neill B."/>
            <person name="Osman S."/>
            <person name="Markiewicz E."/>
            <person name="Oyono O.L."/>
            <person name="Patti C."/>
            <person name="Phunkhang P."/>
            <person name="Pierre F."/>
            <person name="Priest M."/>
            <person name="Raghuraman S."/>
            <person name="Rege F."/>
            <person name="Reyes R."/>
            <person name="Rise C."/>
            <person name="Rogov P."/>
            <person name="Ross K."/>
            <person name="Ryan E."/>
            <person name="Settipalli S."/>
            <person name="Shea T."/>
            <person name="Sherpa N."/>
            <person name="Shi L."/>
            <person name="Shih D."/>
            <person name="Sparrow T."/>
            <person name="Spaulding J."/>
            <person name="Stalker J."/>
            <person name="Stange-Thomann N."/>
            <person name="Stavropoulos S."/>
            <person name="Stone C."/>
            <person name="Strader C."/>
            <person name="Tesfaye S."/>
            <person name="Thomson T."/>
            <person name="Thoulutsang Y."/>
            <person name="Thoulutsang D."/>
            <person name="Topham K."/>
            <person name="Topping I."/>
            <person name="Tsamla T."/>
            <person name="Vassiliev H."/>
            <person name="Vo A."/>
            <person name="Wangchuk T."/>
            <person name="Wangdi T."/>
            <person name="Weiand M."/>
            <person name="Wilkinson J."/>
            <person name="Wilson A."/>
            <person name="Yadav S."/>
            <person name="Young G."/>
            <person name="Yu Q."/>
            <person name="Zembek L."/>
            <person name="Zhong D."/>
            <person name="Zimmer A."/>
            <person name="Zwirko Z."/>
            <person name="Jaffe D.B."/>
            <person name="Alvarez P."/>
            <person name="Brockman W."/>
            <person name="Butler J."/>
            <person name="Chin C."/>
            <person name="Gnerre S."/>
            <person name="Grabherr M."/>
            <person name="Kleber M."/>
            <person name="Mauceli E."/>
            <person name="MacCallum I."/>
        </authorList>
    </citation>
    <scope>NUCLEOTIDE SEQUENCE [LARGE SCALE GENOMIC DNA]</scope>
    <source>
        <strain evidence="14">Tucson 15010-1051.87</strain>
    </source>
</reference>
<keyword evidence="14" id="KW-1185">Reference proteome</keyword>
<dbReference type="OMA" id="GNHECKI"/>
<comment type="similarity">
    <text evidence="2 11">Belongs to the PPP phosphatase family.</text>
</comment>
<dbReference type="GO" id="GO:0031272">
    <property type="term" value="P:regulation of pseudopodium assembly"/>
    <property type="evidence" value="ECO:0007669"/>
    <property type="project" value="UniProtKB-ARBA"/>
</dbReference>
<evidence type="ECO:0000256" key="11">
    <source>
        <dbReference type="RuleBase" id="RU004273"/>
    </source>
</evidence>
<evidence type="ECO:0000256" key="2">
    <source>
        <dbReference type="ARBA" id="ARBA00008294"/>
    </source>
</evidence>
<evidence type="ECO:0000256" key="7">
    <source>
        <dbReference type="ARBA" id="ARBA00037818"/>
    </source>
</evidence>
<comment type="function">
    <text evidence="10">Probable phosphatase which plays a redundant role with gsp-4 in spermatogenesis by regulating sister chromatid segregation during meiosis. In addition, involved in sperm motility by controlling the dynamic disassembly of major sperm proteins (MSP) in the spermatozoan pseudopodium.</text>
</comment>
<comment type="catalytic activity">
    <reaction evidence="8">
        <text>O-phospho-L-seryl-[protein] + H2O = L-seryl-[protein] + phosphate</text>
        <dbReference type="Rhea" id="RHEA:20629"/>
        <dbReference type="Rhea" id="RHEA-COMP:9863"/>
        <dbReference type="Rhea" id="RHEA-COMP:11604"/>
        <dbReference type="ChEBI" id="CHEBI:15377"/>
        <dbReference type="ChEBI" id="CHEBI:29999"/>
        <dbReference type="ChEBI" id="CHEBI:43474"/>
        <dbReference type="ChEBI" id="CHEBI:83421"/>
        <dbReference type="EC" id="3.1.3.16"/>
    </reaction>
</comment>
<dbReference type="PANTHER" id="PTHR11668:SF300">
    <property type="entry name" value="SERINE_THREONINE-PROTEIN PHOSPHATASE"/>
    <property type="match status" value="1"/>
</dbReference>
<comment type="subcellular location">
    <subcellularLocation>
        <location evidence="7">Cell projection</location>
        <location evidence="7">Pseudopodium</location>
    </subcellularLocation>
</comment>
<keyword evidence="3" id="KW-0479">Metal-binding</keyword>
<dbReference type="STRING" id="7244.B4LC15"/>
<comment type="catalytic activity">
    <reaction evidence="9 11">
        <text>O-phospho-L-threonyl-[protein] + H2O = L-threonyl-[protein] + phosphate</text>
        <dbReference type="Rhea" id="RHEA:47004"/>
        <dbReference type="Rhea" id="RHEA-COMP:11060"/>
        <dbReference type="Rhea" id="RHEA-COMP:11605"/>
        <dbReference type="ChEBI" id="CHEBI:15377"/>
        <dbReference type="ChEBI" id="CHEBI:30013"/>
        <dbReference type="ChEBI" id="CHEBI:43474"/>
        <dbReference type="ChEBI" id="CHEBI:61977"/>
        <dbReference type="EC" id="3.1.3.16"/>
    </reaction>
</comment>
<dbReference type="KEGG" id="dvi:6624373"/>
<dbReference type="Pfam" id="PF00149">
    <property type="entry name" value="Metallophos"/>
    <property type="match status" value="1"/>
</dbReference>
<dbReference type="Pfam" id="PF16891">
    <property type="entry name" value="STPPase_N"/>
    <property type="match status" value="1"/>
</dbReference>
<dbReference type="InterPro" id="IPR006186">
    <property type="entry name" value="Ser/Thr-sp_prot-phosphatase"/>
</dbReference>
<dbReference type="SUPFAM" id="SSF56300">
    <property type="entry name" value="Metallo-dependent phosphatases"/>
    <property type="match status" value="1"/>
</dbReference>
<dbReference type="InterPro" id="IPR050341">
    <property type="entry name" value="PP1_catalytic_subunit"/>
</dbReference>